<protein>
    <recommendedName>
        <fullName evidence="3">CBU-0592-like domain-containing protein</fullName>
    </recommendedName>
</protein>
<feature type="compositionally biased region" description="Basic and acidic residues" evidence="1">
    <location>
        <begin position="134"/>
        <end position="148"/>
    </location>
</feature>
<proteinExistence type="predicted"/>
<evidence type="ECO:0000256" key="2">
    <source>
        <dbReference type="SAM" id="Phobius"/>
    </source>
</evidence>
<feature type="transmembrane region" description="Helical" evidence="2">
    <location>
        <begin position="7"/>
        <end position="25"/>
    </location>
</feature>
<dbReference type="NCBIfam" id="NF047864">
    <property type="entry name" value="CBU_0592_membra"/>
    <property type="match status" value="1"/>
</dbReference>
<dbReference type="EMBL" id="CZKA01000005">
    <property type="protein sequence ID" value="CUR54162.1"/>
    <property type="molecule type" value="Genomic_DNA"/>
</dbReference>
<feature type="region of interest" description="Disordered" evidence="1">
    <location>
        <begin position="80"/>
        <end position="108"/>
    </location>
</feature>
<feature type="compositionally biased region" description="Polar residues" evidence="1">
    <location>
        <begin position="80"/>
        <end position="90"/>
    </location>
</feature>
<reference evidence="4" key="1">
    <citation type="submission" date="2015-08" db="EMBL/GenBank/DDBJ databases">
        <authorList>
            <person name="Babu N.S."/>
            <person name="Beckwith C.J."/>
            <person name="Beseler K.G."/>
            <person name="Brison A."/>
            <person name="Carone J.V."/>
            <person name="Caskin T.P."/>
            <person name="Diamond M."/>
            <person name="Durham M.E."/>
            <person name="Foxe J.M."/>
            <person name="Go M."/>
            <person name="Henderson B.A."/>
            <person name="Jones I.B."/>
            <person name="McGettigan J.A."/>
            <person name="Micheletti S.J."/>
            <person name="Nasrallah M.E."/>
            <person name="Ortiz D."/>
            <person name="Piller C.R."/>
            <person name="Privatt S.R."/>
            <person name="Schneider S.L."/>
            <person name="Sharp S."/>
            <person name="Smith T.C."/>
            <person name="Stanton J.D."/>
            <person name="Ullery H.E."/>
            <person name="Wilson R.J."/>
            <person name="Serrano M.G."/>
            <person name="Buck G."/>
            <person name="Lee V."/>
            <person name="Wang Y."/>
            <person name="Carvalho R."/>
            <person name="Voegtly L."/>
            <person name="Shi R."/>
            <person name="Duckworth R."/>
            <person name="Johnson A."/>
            <person name="Loviza R."/>
            <person name="Walstead R."/>
            <person name="Shah Z."/>
            <person name="Kiflezghi M."/>
            <person name="Wade K."/>
            <person name="Ball S.L."/>
            <person name="Bradley K.W."/>
            <person name="Asai D.J."/>
            <person name="Bowman C.A."/>
            <person name="Russell D.A."/>
            <person name="Pope W.H."/>
            <person name="Jacobs-Sera D."/>
            <person name="Hendrix R.W."/>
            <person name="Hatfull G.F."/>
        </authorList>
    </citation>
    <scope>NUCLEOTIDE SEQUENCE</scope>
</reference>
<feature type="region of interest" description="Disordered" evidence="1">
    <location>
        <begin position="121"/>
        <end position="159"/>
    </location>
</feature>
<accession>A0A2P2C0D5</accession>
<evidence type="ECO:0000313" key="4">
    <source>
        <dbReference type="EMBL" id="CUR54162.1"/>
    </source>
</evidence>
<feature type="transmembrane region" description="Helical" evidence="2">
    <location>
        <begin position="37"/>
        <end position="56"/>
    </location>
</feature>
<keyword evidence="2" id="KW-0812">Transmembrane</keyword>
<name>A0A2P2C0D5_9ZZZZ</name>
<evidence type="ECO:0000256" key="1">
    <source>
        <dbReference type="SAM" id="MobiDB-lite"/>
    </source>
</evidence>
<keyword evidence="2" id="KW-0472">Membrane</keyword>
<feature type="compositionally biased region" description="Basic and acidic residues" evidence="1">
    <location>
        <begin position="99"/>
        <end position="108"/>
    </location>
</feature>
<feature type="compositionally biased region" description="Polar residues" evidence="1">
    <location>
        <begin position="150"/>
        <end position="159"/>
    </location>
</feature>
<organism evidence="4">
    <name type="scientific">metagenome</name>
    <dbReference type="NCBI Taxonomy" id="256318"/>
    <lineage>
        <taxon>unclassified sequences</taxon>
        <taxon>metagenomes</taxon>
    </lineage>
</organism>
<gene>
    <name evidence="4" type="ORF">NOCA2130002</name>
</gene>
<dbReference type="InterPro" id="IPR058058">
    <property type="entry name" value="CBU_0592-like"/>
</dbReference>
<feature type="domain" description="CBU-0592-like" evidence="3">
    <location>
        <begin position="6"/>
        <end position="74"/>
    </location>
</feature>
<dbReference type="Pfam" id="PF26604">
    <property type="entry name" value="CBU_0592"/>
    <property type="match status" value="1"/>
</dbReference>
<sequence>MLSPMDLLGWTGGMMGAVAYVLVSNRRIRPDSVAFQGVNMVGAAMLATASFSAGAIPSAGMNALWIAFGLHALVVGGRSTARSSSDTGVQPVSAPHPHAPADDRHRADGVRRLCGYRRTSAAGDCTATRTPTRARHESPARQSSDHRQAPVSSSTALST</sequence>
<keyword evidence="2" id="KW-1133">Transmembrane helix</keyword>
<dbReference type="AlphaFoldDB" id="A0A2P2C0D5"/>
<evidence type="ECO:0000259" key="3">
    <source>
        <dbReference type="Pfam" id="PF26604"/>
    </source>
</evidence>